<dbReference type="GO" id="GO:0016020">
    <property type="term" value="C:membrane"/>
    <property type="evidence" value="ECO:0007669"/>
    <property type="project" value="UniProtKB-SubCell"/>
</dbReference>
<dbReference type="Gene3D" id="1.10.287.950">
    <property type="entry name" value="Methyl-accepting chemotaxis protein"/>
    <property type="match status" value="1"/>
</dbReference>
<feature type="domain" description="Methyl-accepting transducer" evidence="7">
    <location>
        <begin position="410"/>
        <end position="646"/>
    </location>
</feature>
<keyword evidence="2 4" id="KW-0807">Transducer</keyword>
<evidence type="ECO:0000313" key="9">
    <source>
        <dbReference type="EMBL" id="QKQ27780.1"/>
    </source>
</evidence>
<feature type="transmembrane region" description="Helical" evidence="6">
    <location>
        <begin position="25"/>
        <end position="44"/>
    </location>
</feature>
<dbReference type="PROSITE" id="PS50111">
    <property type="entry name" value="CHEMOTAXIS_TRANSDUC_2"/>
    <property type="match status" value="1"/>
</dbReference>
<dbReference type="PROSITE" id="PS50885">
    <property type="entry name" value="HAMP"/>
    <property type="match status" value="1"/>
</dbReference>
<evidence type="ECO:0000256" key="5">
    <source>
        <dbReference type="SAM" id="Coils"/>
    </source>
</evidence>
<dbReference type="PANTHER" id="PTHR32089">
    <property type="entry name" value="METHYL-ACCEPTING CHEMOTAXIS PROTEIN MCPB"/>
    <property type="match status" value="1"/>
</dbReference>
<keyword evidence="5" id="KW-0175">Coiled coil</keyword>
<organism evidence="9 10">
    <name type="scientific">Candidatus Reidiella endopervernicosa</name>
    <dbReference type="NCBI Taxonomy" id="2738883"/>
    <lineage>
        <taxon>Bacteria</taxon>
        <taxon>Pseudomonadati</taxon>
        <taxon>Pseudomonadota</taxon>
        <taxon>Gammaproteobacteria</taxon>
        <taxon>Candidatus Reidiella</taxon>
    </lineage>
</organism>
<keyword evidence="6" id="KW-0472">Membrane</keyword>
<evidence type="ECO:0000259" key="8">
    <source>
        <dbReference type="PROSITE" id="PS50885"/>
    </source>
</evidence>
<keyword evidence="10" id="KW-1185">Reference proteome</keyword>
<dbReference type="SMART" id="SM00283">
    <property type="entry name" value="MA"/>
    <property type="match status" value="1"/>
</dbReference>
<dbReference type="GO" id="GO:0007165">
    <property type="term" value="P:signal transduction"/>
    <property type="evidence" value="ECO:0007669"/>
    <property type="project" value="UniProtKB-KW"/>
</dbReference>
<keyword evidence="6" id="KW-1133">Transmembrane helix</keyword>
<gene>
    <name evidence="9" type="ORF">HUE57_16940</name>
</gene>
<evidence type="ECO:0000256" key="6">
    <source>
        <dbReference type="SAM" id="Phobius"/>
    </source>
</evidence>
<dbReference type="FunFam" id="1.10.287.950:FF:000001">
    <property type="entry name" value="Methyl-accepting chemotaxis sensory transducer"/>
    <property type="match status" value="1"/>
</dbReference>
<dbReference type="EMBL" id="CP054491">
    <property type="protein sequence ID" value="QKQ27780.1"/>
    <property type="molecule type" value="Genomic_DNA"/>
</dbReference>
<dbReference type="Proteomes" id="UP000509658">
    <property type="component" value="Chromosome"/>
</dbReference>
<dbReference type="PANTHER" id="PTHR32089:SF112">
    <property type="entry name" value="LYSOZYME-LIKE PROTEIN-RELATED"/>
    <property type="match status" value="1"/>
</dbReference>
<evidence type="ECO:0000256" key="3">
    <source>
        <dbReference type="ARBA" id="ARBA00029447"/>
    </source>
</evidence>
<comment type="similarity">
    <text evidence="3">Belongs to the methyl-accepting chemotaxis (MCP) protein family.</text>
</comment>
<dbReference type="Pfam" id="PF00672">
    <property type="entry name" value="HAMP"/>
    <property type="match status" value="1"/>
</dbReference>
<feature type="domain" description="HAMP" evidence="8">
    <location>
        <begin position="353"/>
        <end position="405"/>
    </location>
</feature>
<comment type="subcellular location">
    <subcellularLocation>
        <location evidence="1">Membrane</location>
    </subcellularLocation>
</comment>
<dbReference type="InterPro" id="IPR003660">
    <property type="entry name" value="HAMP_dom"/>
</dbReference>
<evidence type="ECO:0000259" key="7">
    <source>
        <dbReference type="PROSITE" id="PS50111"/>
    </source>
</evidence>
<dbReference type="CDD" id="cd06225">
    <property type="entry name" value="HAMP"/>
    <property type="match status" value="1"/>
</dbReference>
<dbReference type="GO" id="GO:0006935">
    <property type="term" value="P:chemotaxis"/>
    <property type="evidence" value="ECO:0007669"/>
    <property type="project" value="UniProtKB-ARBA"/>
</dbReference>
<dbReference type="InterPro" id="IPR004089">
    <property type="entry name" value="MCPsignal_dom"/>
</dbReference>
<evidence type="ECO:0000256" key="2">
    <source>
        <dbReference type="ARBA" id="ARBA00023224"/>
    </source>
</evidence>
<dbReference type="SUPFAM" id="SSF58104">
    <property type="entry name" value="Methyl-accepting chemotaxis protein (MCP) signaling domain"/>
    <property type="match status" value="1"/>
</dbReference>
<dbReference type="Pfam" id="PF00015">
    <property type="entry name" value="MCPsignal"/>
    <property type="match status" value="1"/>
</dbReference>
<evidence type="ECO:0000313" key="10">
    <source>
        <dbReference type="Proteomes" id="UP000509658"/>
    </source>
</evidence>
<reference evidence="9 10" key="1">
    <citation type="submission" date="2020-05" db="EMBL/GenBank/DDBJ databases">
        <title>Horizontal transmission and recombination maintain forever young bacterial symbiont genomes.</title>
        <authorList>
            <person name="Russell S.L."/>
            <person name="Pepper-Tunick E."/>
            <person name="Svedberg J."/>
            <person name="Byrne A."/>
            <person name="Ruelas Castillo J."/>
            <person name="Vollmers C."/>
            <person name="Beinart R.A."/>
            <person name="Corbett-Detig R."/>
        </authorList>
    </citation>
    <scope>NUCLEOTIDE SEQUENCE [LARGE SCALE GENOMIC DNA]</scope>
    <source>
        <strain evidence="9">Santa_Monica_outfall</strain>
    </source>
</reference>
<protein>
    <submittedName>
        <fullName evidence="9">Methyl-accepting chemotaxis protein</fullName>
    </submittedName>
</protein>
<dbReference type="RefSeq" id="WP_172840282.1">
    <property type="nucleotide sequence ID" value="NZ_CP054491.1"/>
</dbReference>
<keyword evidence="6" id="KW-0812">Transmembrane</keyword>
<evidence type="ECO:0000256" key="1">
    <source>
        <dbReference type="ARBA" id="ARBA00004370"/>
    </source>
</evidence>
<dbReference type="SMART" id="SM00304">
    <property type="entry name" value="HAMP"/>
    <property type="match status" value="1"/>
</dbReference>
<dbReference type="KEGG" id="rev:HUE57_16940"/>
<feature type="transmembrane region" description="Helical" evidence="6">
    <location>
        <begin position="330"/>
        <end position="353"/>
    </location>
</feature>
<sequence length="682" mass="73817">MIEMLQFLFKPAIALMNRLRYPFKFALIGAVLMAPILVLSYLYISTLNDERLFLERELVGIEYVSAMRPLLEHIPRHRGMTNGFLNGNEAFRPKILEARQLIDGAFANLAAVDRKLGGELGVEKYPEYSPEKLISRWNDLKQRSFEGQAKPIFQEHTELIGGLIRHMEHISDLSNMTVDPKLDSYYSINLIVNAIPKLTEIMGQGRGFGSGVAAKGTFTPDSWARLSTLNGKIIDTTKAMSAAVDAVFKNNRTIEQQLGVQGRAAVADAESFIAVLRDKMLDSDKIEIDSSGVFKAGSSAIGTSFKLYDALLPELVALIESRVADNEMEIIIDLAVLVLVLVISNFLFAGVYYSTLNTIHTLEKMTGQLADGDLTARAHLQTRDETRVIGDGFDRMAESFSELVGQVKSATDQVSTAAETMTGVTDETHNGVIQQQQETEQVAAAMNEMNATVQEVARNAEAAADAASKANQEASNGKQVVSKTIDSINDLAAEVENVAGVIHGLKQDSENIGTVLDVIKGIAEQTNLLALNAAIEAARAGEQGRGFAVVADEVRTLASRTQTSAGEIEAMILKLQDAARNAVVTMEQGQARTQESVTQAAEAGTSLESITQSVAIINDMNTQIASASEQQSAVADEINRNVVSISEISEKTAAGAQQTNSNSSELSRLAAELQQVISKFQV</sequence>
<feature type="coiled-coil region" evidence="5">
    <location>
        <begin position="446"/>
        <end position="473"/>
    </location>
</feature>
<proteinExistence type="inferred from homology"/>
<name>A0A6N0HZF9_9GAMM</name>
<dbReference type="CDD" id="cd11386">
    <property type="entry name" value="MCP_signal"/>
    <property type="match status" value="1"/>
</dbReference>
<evidence type="ECO:0000256" key="4">
    <source>
        <dbReference type="PROSITE-ProRule" id="PRU00284"/>
    </source>
</evidence>
<accession>A0A6N0HZF9</accession>
<dbReference type="AlphaFoldDB" id="A0A6N0HZF9"/>